<dbReference type="InterPro" id="IPR025714">
    <property type="entry name" value="Methyltranfer_dom"/>
</dbReference>
<dbReference type="InterPro" id="IPR029063">
    <property type="entry name" value="SAM-dependent_MTases_sf"/>
</dbReference>
<dbReference type="GO" id="GO:0008168">
    <property type="term" value="F:methyltransferase activity"/>
    <property type="evidence" value="ECO:0007669"/>
    <property type="project" value="TreeGrafter"/>
</dbReference>
<dbReference type="EMBL" id="GL883026">
    <property type="protein sequence ID" value="EGG15077.1"/>
    <property type="molecule type" value="Genomic_DNA"/>
</dbReference>
<dbReference type="Pfam" id="PF13847">
    <property type="entry name" value="Methyltransf_31"/>
    <property type="match status" value="1"/>
</dbReference>
<dbReference type="PANTHER" id="PTHR43591">
    <property type="entry name" value="METHYLTRANSFERASE"/>
    <property type="match status" value="1"/>
</dbReference>
<evidence type="ECO:0000313" key="2">
    <source>
        <dbReference type="EMBL" id="EGG15077.1"/>
    </source>
</evidence>
<reference evidence="3" key="1">
    <citation type="journal article" date="2011" name="Genome Res.">
        <title>Phylogeny-wide analysis of social amoeba genomes highlights ancient origins for complex intercellular communication.</title>
        <authorList>
            <person name="Heidel A.J."/>
            <person name="Lawal H.M."/>
            <person name="Felder M."/>
            <person name="Schilde C."/>
            <person name="Helps N.R."/>
            <person name="Tunggal B."/>
            <person name="Rivero F."/>
            <person name="John U."/>
            <person name="Schleicher M."/>
            <person name="Eichinger L."/>
            <person name="Platzer M."/>
            <person name="Noegel A.A."/>
            <person name="Schaap P."/>
            <person name="Gloeckner G."/>
        </authorList>
    </citation>
    <scope>NUCLEOTIDE SEQUENCE [LARGE SCALE GENOMIC DNA]</scope>
    <source>
        <strain evidence="3">SH3</strain>
    </source>
</reference>
<name>F4Q8Q8_CACFS</name>
<sequence>MEAVTITHEEPTRYFSNVDRNDPKQLIDYIEGIAFTDEIQYVTKTVFNSLNLKAGDKVADLGCGTGKDAVLISHAIGQEGLYMGVDLSEEMVKYAAEKYMPLGNVQFSAASATDSQLESDFYTVAKCERLLQHVPQPSQVIQEMVRVVKNGGQLSIIDTDWDSSQVSNGQDPVIRDITRRIFSAVFNQHKDIGVNLKKILKDNANLTNIKVKPFLLTTESLDFANKMYCLTSRGEVALQHGLINEAEFTQWKAAMDEMDKNGIFYFTLNYFTGNAIVKKD</sequence>
<dbReference type="AlphaFoldDB" id="F4Q8Q8"/>
<dbReference type="Proteomes" id="UP000007797">
    <property type="component" value="Unassembled WGS sequence"/>
</dbReference>
<keyword evidence="3" id="KW-1185">Reference proteome</keyword>
<evidence type="ECO:0000259" key="1">
    <source>
        <dbReference type="Pfam" id="PF13847"/>
    </source>
</evidence>
<gene>
    <name evidence="2" type="ORF">DFA_09900</name>
</gene>
<dbReference type="RefSeq" id="XP_004351797.1">
    <property type="nucleotide sequence ID" value="XM_004351745.1"/>
</dbReference>
<accession>F4Q8Q8</accession>
<dbReference type="PANTHER" id="PTHR43591:SF24">
    <property type="entry name" value="2-METHOXY-6-POLYPRENYL-1,4-BENZOQUINOL METHYLASE, MITOCHONDRIAL"/>
    <property type="match status" value="1"/>
</dbReference>
<dbReference type="STRING" id="1054147.F4Q8Q8"/>
<dbReference type="Gene3D" id="3.40.50.150">
    <property type="entry name" value="Vaccinia Virus protein VP39"/>
    <property type="match status" value="1"/>
</dbReference>
<proteinExistence type="predicted"/>
<dbReference type="OrthoDB" id="10017101at2759"/>
<evidence type="ECO:0000313" key="3">
    <source>
        <dbReference type="Proteomes" id="UP000007797"/>
    </source>
</evidence>
<dbReference type="SUPFAM" id="SSF53335">
    <property type="entry name" value="S-adenosyl-L-methionine-dependent methyltransferases"/>
    <property type="match status" value="1"/>
</dbReference>
<dbReference type="OMA" id="NDWVETM"/>
<organism evidence="2 3">
    <name type="scientific">Cavenderia fasciculata</name>
    <name type="common">Slime mold</name>
    <name type="synonym">Dictyostelium fasciculatum</name>
    <dbReference type="NCBI Taxonomy" id="261658"/>
    <lineage>
        <taxon>Eukaryota</taxon>
        <taxon>Amoebozoa</taxon>
        <taxon>Evosea</taxon>
        <taxon>Eumycetozoa</taxon>
        <taxon>Dictyostelia</taxon>
        <taxon>Acytosteliales</taxon>
        <taxon>Cavenderiaceae</taxon>
        <taxon>Cavenderia</taxon>
    </lineage>
</organism>
<dbReference type="CDD" id="cd02440">
    <property type="entry name" value="AdoMet_MTases"/>
    <property type="match status" value="1"/>
</dbReference>
<dbReference type="GeneID" id="14867127"/>
<dbReference type="KEGG" id="dfa:DFA_09900"/>
<feature type="domain" description="Methyltransferase" evidence="1">
    <location>
        <begin position="53"/>
        <end position="160"/>
    </location>
</feature>
<protein>
    <recommendedName>
        <fullName evidence="1">Methyltransferase domain-containing protein</fullName>
    </recommendedName>
</protein>